<dbReference type="Pfam" id="PF17932">
    <property type="entry name" value="TetR_C_24"/>
    <property type="match status" value="1"/>
</dbReference>
<protein>
    <submittedName>
        <fullName evidence="7">TetR/AcrR family transcriptional regulator</fullName>
    </submittedName>
</protein>
<comment type="caution">
    <text evidence="7">The sequence shown here is derived from an EMBL/GenBank/DDBJ whole genome shotgun (WGS) entry which is preliminary data.</text>
</comment>
<dbReference type="RefSeq" id="WP_165335979.1">
    <property type="nucleotide sequence ID" value="NZ_JAAKZW010000227.1"/>
</dbReference>
<evidence type="ECO:0000259" key="6">
    <source>
        <dbReference type="PROSITE" id="PS50977"/>
    </source>
</evidence>
<keyword evidence="1" id="KW-0678">Repressor</keyword>
<name>A0A6G4XTM3_9ACTN</name>
<evidence type="ECO:0000256" key="3">
    <source>
        <dbReference type="ARBA" id="ARBA00023125"/>
    </source>
</evidence>
<reference evidence="7 8" key="1">
    <citation type="submission" date="2020-02" db="EMBL/GenBank/DDBJ databases">
        <title>Whole-genome analyses of novel actinobacteria.</title>
        <authorList>
            <person name="Sahin N."/>
            <person name="Tokatli A."/>
        </authorList>
    </citation>
    <scope>NUCLEOTIDE SEQUENCE [LARGE SCALE GENOMIC DNA]</scope>
    <source>
        <strain evidence="7 8">YC504</strain>
    </source>
</reference>
<keyword evidence="2" id="KW-0805">Transcription regulation</keyword>
<feature type="domain" description="HTH tetR-type" evidence="6">
    <location>
        <begin position="9"/>
        <end position="69"/>
    </location>
</feature>
<dbReference type="InterPro" id="IPR036271">
    <property type="entry name" value="Tet_transcr_reg_TetR-rel_C_sf"/>
</dbReference>
<keyword evidence="8" id="KW-1185">Reference proteome</keyword>
<evidence type="ECO:0000313" key="7">
    <source>
        <dbReference type="EMBL" id="NGO80563.1"/>
    </source>
</evidence>
<dbReference type="PROSITE" id="PS50977">
    <property type="entry name" value="HTH_TETR_2"/>
    <property type="match status" value="1"/>
</dbReference>
<keyword evidence="3 5" id="KW-0238">DNA-binding</keyword>
<dbReference type="GO" id="GO:0003700">
    <property type="term" value="F:DNA-binding transcription factor activity"/>
    <property type="evidence" value="ECO:0007669"/>
    <property type="project" value="TreeGrafter"/>
</dbReference>
<dbReference type="SUPFAM" id="SSF46689">
    <property type="entry name" value="Homeodomain-like"/>
    <property type="match status" value="1"/>
</dbReference>
<dbReference type="PRINTS" id="PR00455">
    <property type="entry name" value="HTHTETR"/>
</dbReference>
<gene>
    <name evidence="7" type="ORF">G6045_33635</name>
</gene>
<dbReference type="PANTHER" id="PTHR30055">
    <property type="entry name" value="HTH-TYPE TRANSCRIPTIONAL REGULATOR RUTR"/>
    <property type="match status" value="1"/>
</dbReference>
<feature type="DNA-binding region" description="H-T-H motif" evidence="5">
    <location>
        <begin position="32"/>
        <end position="51"/>
    </location>
</feature>
<proteinExistence type="predicted"/>
<dbReference type="Proteomes" id="UP000481109">
    <property type="component" value="Unassembled WGS sequence"/>
</dbReference>
<evidence type="ECO:0000256" key="4">
    <source>
        <dbReference type="ARBA" id="ARBA00023163"/>
    </source>
</evidence>
<dbReference type="Gene3D" id="1.10.357.10">
    <property type="entry name" value="Tetracycline Repressor, domain 2"/>
    <property type="match status" value="1"/>
</dbReference>
<organism evidence="7 8">
    <name type="scientific">Streptomyces mesophilus</name>
    <dbReference type="NCBI Taxonomy" id="1775132"/>
    <lineage>
        <taxon>Bacteria</taxon>
        <taxon>Bacillati</taxon>
        <taxon>Actinomycetota</taxon>
        <taxon>Actinomycetes</taxon>
        <taxon>Kitasatosporales</taxon>
        <taxon>Streptomycetaceae</taxon>
        <taxon>Streptomyces</taxon>
    </lineage>
</organism>
<dbReference type="AlphaFoldDB" id="A0A6G4XTM3"/>
<accession>A0A6G4XTM3</accession>
<dbReference type="Pfam" id="PF00440">
    <property type="entry name" value="TetR_N"/>
    <property type="match status" value="1"/>
</dbReference>
<evidence type="ECO:0000313" key="8">
    <source>
        <dbReference type="Proteomes" id="UP000481109"/>
    </source>
</evidence>
<dbReference type="InterPro" id="IPR009057">
    <property type="entry name" value="Homeodomain-like_sf"/>
</dbReference>
<dbReference type="SUPFAM" id="SSF48498">
    <property type="entry name" value="Tetracyclin repressor-like, C-terminal domain"/>
    <property type="match status" value="1"/>
</dbReference>
<dbReference type="EMBL" id="JAAKZW010000227">
    <property type="protein sequence ID" value="NGO80563.1"/>
    <property type="molecule type" value="Genomic_DNA"/>
</dbReference>
<evidence type="ECO:0000256" key="1">
    <source>
        <dbReference type="ARBA" id="ARBA00022491"/>
    </source>
</evidence>
<dbReference type="InterPro" id="IPR041490">
    <property type="entry name" value="KstR2_TetR_C"/>
</dbReference>
<evidence type="ECO:0000256" key="2">
    <source>
        <dbReference type="ARBA" id="ARBA00023015"/>
    </source>
</evidence>
<keyword evidence="4" id="KW-0804">Transcription</keyword>
<evidence type="ECO:0000256" key="5">
    <source>
        <dbReference type="PROSITE-ProRule" id="PRU00335"/>
    </source>
</evidence>
<dbReference type="Gene3D" id="1.10.10.60">
    <property type="entry name" value="Homeodomain-like"/>
    <property type="match status" value="1"/>
</dbReference>
<dbReference type="PANTHER" id="PTHR30055:SF175">
    <property type="entry name" value="HTH-TYPE TRANSCRIPTIONAL REPRESSOR KSTR2"/>
    <property type="match status" value="1"/>
</dbReference>
<dbReference type="InterPro" id="IPR050109">
    <property type="entry name" value="HTH-type_TetR-like_transc_reg"/>
</dbReference>
<sequence length="195" mass="21864">MARTKDPDPEVRRRILDVSLDLFATKGFAATGVQEIVTKAGVTKGALYHYFKSKDEILFEIYGRVFGHELESLQRIVAEGHDPVRTLRTIIVDLVSHTAAITKESAVFARGGHADSPHWQAMQEQWRRYQEGFRQVIRDGQDAGVFSSKASPEVASWSVFGFTNSMHTWYRPEGRKSPADIGEELADLILTGLQS</sequence>
<dbReference type="GO" id="GO:0000976">
    <property type="term" value="F:transcription cis-regulatory region binding"/>
    <property type="evidence" value="ECO:0007669"/>
    <property type="project" value="TreeGrafter"/>
</dbReference>
<dbReference type="InterPro" id="IPR001647">
    <property type="entry name" value="HTH_TetR"/>
</dbReference>